<reference evidence="1 2" key="1">
    <citation type="journal article" date="2021" name="Nat. Commun.">
        <title>Genetic determinants of endophytism in the Arabidopsis root mycobiome.</title>
        <authorList>
            <person name="Mesny F."/>
            <person name="Miyauchi S."/>
            <person name="Thiergart T."/>
            <person name="Pickel B."/>
            <person name="Atanasova L."/>
            <person name="Karlsson M."/>
            <person name="Huettel B."/>
            <person name="Barry K.W."/>
            <person name="Haridas S."/>
            <person name="Chen C."/>
            <person name="Bauer D."/>
            <person name="Andreopoulos W."/>
            <person name="Pangilinan J."/>
            <person name="LaButti K."/>
            <person name="Riley R."/>
            <person name="Lipzen A."/>
            <person name="Clum A."/>
            <person name="Drula E."/>
            <person name="Henrissat B."/>
            <person name="Kohler A."/>
            <person name="Grigoriev I.V."/>
            <person name="Martin F.M."/>
            <person name="Hacquard S."/>
        </authorList>
    </citation>
    <scope>NUCLEOTIDE SEQUENCE [LARGE SCALE GENOMIC DNA]</scope>
    <source>
        <strain evidence="1 2">MPI-SDFR-AT-0080</strain>
    </source>
</reference>
<accession>A0ABQ8FRM7</accession>
<evidence type="ECO:0000313" key="2">
    <source>
        <dbReference type="Proteomes" id="UP000774617"/>
    </source>
</evidence>
<gene>
    <name evidence="1" type="ORF">B0J12DRAFT_417153</name>
</gene>
<dbReference type="Proteomes" id="UP000774617">
    <property type="component" value="Unassembled WGS sequence"/>
</dbReference>
<organism evidence="1 2">
    <name type="scientific">Macrophomina phaseolina</name>
    <dbReference type="NCBI Taxonomy" id="35725"/>
    <lineage>
        <taxon>Eukaryota</taxon>
        <taxon>Fungi</taxon>
        <taxon>Dikarya</taxon>
        <taxon>Ascomycota</taxon>
        <taxon>Pezizomycotina</taxon>
        <taxon>Dothideomycetes</taxon>
        <taxon>Dothideomycetes incertae sedis</taxon>
        <taxon>Botryosphaeriales</taxon>
        <taxon>Botryosphaeriaceae</taxon>
        <taxon>Macrophomina</taxon>
    </lineage>
</organism>
<protein>
    <submittedName>
        <fullName evidence="1">Uncharacterized protein</fullName>
    </submittedName>
</protein>
<evidence type="ECO:0000313" key="1">
    <source>
        <dbReference type="EMBL" id="KAH7017939.1"/>
    </source>
</evidence>
<sequence>MCLAHARRRGAFALCLGSQVGAEEDEDKDVSAAVVRTWRFGMRAGAGVVEGFAMALMIRWLRACGVGDALCWGVHHVMRMWKWGLRQSAARSTACLLVSSYKTSLSVSSSRMSHRASRICALSVRLASRSCSPTSSRRAVATSLLISSRQSSILTSIASRMSWCIVFISSRQTPSTTSALF</sequence>
<keyword evidence="2" id="KW-1185">Reference proteome</keyword>
<name>A0ABQ8FRM7_9PEZI</name>
<proteinExistence type="predicted"/>
<comment type="caution">
    <text evidence="1">The sequence shown here is derived from an EMBL/GenBank/DDBJ whole genome shotgun (WGS) entry which is preliminary data.</text>
</comment>
<dbReference type="EMBL" id="JAGTJR010000072">
    <property type="protein sequence ID" value="KAH7017939.1"/>
    <property type="molecule type" value="Genomic_DNA"/>
</dbReference>